<reference evidence="6" key="1">
    <citation type="submission" date="2020-07" db="EMBL/GenBank/DDBJ databases">
        <title>Description of Mycobacterium gordonae subsp. intergordonae subsp.nov. and Mycobacterium gordonae subsp. gordonae subsp. nov.</title>
        <authorList>
            <person name="Huang H."/>
        </authorList>
    </citation>
    <scope>NUCLEOTIDE SEQUENCE [LARGE SCALE GENOMIC DNA]</scope>
    <source>
        <strain evidence="6">24T</strain>
    </source>
</reference>
<proteinExistence type="predicted"/>
<keyword evidence="4" id="KW-0560">Oxidoreductase</keyword>
<dbReference type="InterPro" id="IPR036188">
    <property type="entry name" value="FAD/NAD-bd_sf"/>
</dbReference>
<keyword evidence="7" id="KW-1185">Reference proteome</keyword>
<dbReference type="Gene3D" id="3.50.50.60">
    <property type="entry name" value="FAD/NAD(P)-binding domain"/>
    <property type="match status" value="1"/>
</dbReference>
<accession>A0A7D6ITX2</accession>
<dbReference type="EMBL" id="CP059165">
    <property type="protein sequence ID" value="QLL08719.1"/>
    <property type="molecule type" value="Genomic_DNA"/>
</dbReference>
<dbReference type="PANTHER" id="PTHR43400">
    <property type="entry name" value="FUMARATE REDUCTASE"/>
    <property type="match status" value="1"/>
</dbReference>
<gene>
    <name evidence="6" type="ORF">H0P51_07335</name>
</gene>
<dbReference type="SUPFAM" id="SSF56425">
    <property type="entry name" value="Succinate dehydrogenase/fumarate reductase flavoprotein, catalytic domain"/>
    <property type="match status" value="1"/>
</dbReference>
<dbReference type="InterPro" id="IPR050315">
    <property type="entry name" value="FAD-oxidoreductase_2"/>
</dbReference>
<evidence type="ECO:0000259" key="5">
    <source>
        <dbReference type="Pfam" id="PF00890"/>
    </source>
</evidence>
<dbReference type="AlphaFoldDB" id="A0A7D6ITX2"/>
<dbReference type="GO" id="GO:0008202">
    <property type="term" value="P:steroid metabolic process"/>
    <property type="evidence" value="ECO:0007669"/>
    <property type="project" value="UniProtKB-ARBA"/>
</dbReference>
<name>A0A7D6ITX2_9MYCO</name>
<dbReference type="Gene3D" id="3.90.700.10">
    <property type="entry name" value="Succinate dehydrogenase/fumarate reductase flavoprotein, catalytic domain"/>
    <property type="match status" value="1"/>
</dbReference>
<sequence>MTDRDVDVVVIGSGAAGLTAALTAREAGCSVVVAESEQVVGGSSRLSEGIIMAAGTEFQKDQGIVDTPDDLYDEYLLLNQFVVQPGIVRRLADESAAAVHWLSELGVRYLPWVMLGGEERNPRSHVPAGRGQRVMDALERHCRARGIEIALGRRIDRLLVTDGRVTGVASGDDELRSGAVIIATGGIGASPELLGKHVPSLNQADRWYFYVGADGSRGDGLGLGAQVGADTVGHDRAVALVSPKLTTKEFDGYLPGWMLLLDGAGHRLCAETAPYGVLSGLVGDNGGHAFGFFDSAILEENGTASLPTLKVEYPPGKPAPAHVWTTENIKRMIDSGSVRQAATVQELARDLGLSPHAVGGAVERYNGFAEQARDGDFLKAPKFLRRIGKAPFYGVELRAAALGLTCYGLRIDAEARVMDRSNRDIPGLFAAGECVGGVLGPRYMGSGNSWTNCVVFGRAAGRSAALVAN</sequence>
<comment type="cofactor">
    <cofactor evidence="1">
        <name>FAD</name>
        <dbReference type="ChEBI" id="CHEBI:57692"/>
    </cofactor>
</comment>
<evidence type="ECO:0000256" key="4">
    <source>
        <dbReference type="ARBA" id="ARBA00023002"/>
    </source>
</evidence>
<evidence type="ECO:0000313" key="7">
    <source>
        <dbReference type="Proteomes" id="UP000510682"/>
    </source>
</evidence>
<protein>
    <submittedName>
        <fullName evidence="6">FAD-dependent oxidoreductase</fullName>
    </submittedName>
</protein>
<feature type="domain" description="FAD-dependent oxidoreductase 2 FAD-binding" evidence="5">
    <location>
        <begin position="7"/>
        <end position="449"/>
    </location>
</feature>
<dbReference type="Pfam" id="PF00890">
    <property type="entry name" value="FAD_binding_2"/>
    <property type="match status" value="1"/>
</dbReference>
<dbReference type="PRINTS" id="PR00368">
    <property type="entry name" value="FADPNR"/>
</dbReference>
<keyword evidence="2" id="KW-0285">Flavoprotein</keyword>
<evidence type="ECO:0000313" key="6">
    <source>
        <dbReference type="EMBL" id="QLL08719.1"/>
    </source>
</evidence>
<dbReference type="GO" id="GO:0033765">
    <property type="term" value="F:steroid dehydrogenase activity, acting on the CH-CH group of donors"/>
    <property type="evidence" value="ECO:0007669"/>
    <property type="project" value="UniProtKB-ARBA"/>
</dbReference>
<dbReference type="KEGG" id="mgor:H0P51_07335"/>
<dbReference type="Proteomes" id="UP000510682">
    <property type="component" value="Chromosome"/>
</dbReference>
<evidence type="ECO:0000256" key="1">
    <source>
        <dbReference type="ARBA" id="ARBA00001974"/>
    </source>
</evidence>
<dbReference type="RefSeq" id="WP_180917304.1">
    <property type="nucleotide sequence ID" value="NZ_CP059165.1"/>
</dbReference>
<reference evidence="6" key="2">
    <citation type="submission" date="2020-07" db="EMBL/GenBank/DDBJ databases">
        <authorList>
            <person name="Yu X."/>
        </authorList>
    </citation>
    <scope>NUCLEOTIDE SEQUENCE [LARGE SCALE GENOMIC DNA]</scope>
    <source>
        <strain evidence="6">24T</strain>
    </source>
</reference>
<dbReference type="PANTHER" id="PTHR43400:SF10">
    <property type="entry name" value="3-OXOSTEROID 1-DEHYDROGENASE"/>
    <property type="match status" value="1"/>
</dbReference>
<organism evidence="6 7">
    <name type="scientific">Mycobacterium vicinigordonae</name>
    <dbReference type="NCBI Taxonomy" id="1719132"/>
    <lineage>
        <taxon>Bacteria</taxon>
        <taxon>Bacillati</taxon>
        <taxon>Actinomycetota</taxon>
        <taxon>Actinomycetes</taxon>
        <taxon>Mycobacteriales</taxon>
        <taxon>Mycobacteriaceae</taxon>
        <taxon>Mycobacterium</taxon>
    </lineage>
</organism>
<evidence type="ECO:0000256" key="3">
    <source>
        <dbReference type="ARBA" id="ARBA00022827"/>
    </source>
</evidence>
<dbReference type="SUPFAM" id="SSF51905">
    <property type="entry name" value="FAD/NAD(P)-binding domain"/>
    <property type="match status" value="1"/>
</dbReference>
<dbReference type="InterPro" id="IPR027477">
    <property type="entry name" value="Succ_DH/fumarate_Rdtase_cat_sf"/>
</dbReference>
<evidence type="ECO:0000256" key="2">
    <source>
        <dbReference type="ARBA" id="ARBA00022630"/>
    </source>
</evidence>
<dbReference type="InterPro" id="IPR003953">
    <property type="entry name" value="FAD-dep_OxRdtase_2_FAD-bd"/>
</dbReference>
<keyword evidence="3" id="KW-0274">FAD</keyword>